<reference evidence="1 2" key="1">
    <citation type="submission" date="2016-10" db="EMBL/GenBank/DDBJ databases">
        <authorList>
            <person name="de Groot N.N."/>
        </authorList>
    </citation>
    <scope>NUCLEOTIDE SEQUENCE [LARGE SCALE GENOMIC DNA]</scope>
    <source>
        <strain evidence="1 2">Nl7</strain>
    </source>
</reference>
<accession>A0A1H9YG19</accession>
<organism evidence="1 2">
    <name type="scientific">Nitrosospira multiformis</name>
    <dbReference type="NCBI Taxonomy" id="1231"/>
    <lineage>
        <taxon>Bacteria</taxon>
        <taxon>Pseudomonadati</taxon>
        <taxon>Pseudomonadota</taxon>
        <taxon>Betaproteobacteria</taxon>
        <taxon>Nitrosomonadales</taxon>
        <taxon>Nitrosomonadaceae</taxon>
        <taxon>Nitrosospira</taxon>
    </lineage>
</organism>
<name>A0A1H9YG19_9PROT</name>
<dbReference type="EMBL" id="FOHI01000001">
    <property type="protein sequence ID" value="SES67395.1"/>
    <property type="molecule type" value="Genomic_DNA"/>
</dbReference>
<evidence type="ECO:0000313" key="1">
    <source>
        <dbReference type="EMBL" id="SES67395.1"/>
    </source>
</evidence>
<evidence type="ECO:0000313" key="2">
    <source>
        <dbReference type="Proteomes" id="UP000183339"/>
    </source>
</evidence>
<dbReference type="AlphaFoldDB" id="A0A1H9YG19"/>
<proteinExistence type="predicted"/>
<protein>
    <submittedName>
        <fullName evidence="1">Uncharacterized protein</fullName>
    </submittedName>
</protein>
<sequence length="116" mass="13043">MQESIGSDSFEYLRIQQRRDEPNSVPEAEVFMGTEDEAAAGTEPCKQPRGDPSLQRFGEIGEGQVAAKNEMKRAIRQFLTQIPLQESDQPTQFGTKAKILVVLHKSPCQPVWTSFF</sequence>
<dbReference type="Proteomes" id="UP000183339">
    <property type="component" value="Unassembled WGS sequence"/>
</dbReference>
<gene>
    <name evidence="1" type="ORF">SAMN05216412_101187</name>
</gene>